<evidence type="ECO:0000259" key="8">
    <source>
        <dbReference type="Pfam" id="PF22624"/>
    </source>
</evidence>
<comment type="cofactor">
    <cofactor evidence="1">
        <name>Mg(2+)</name>
        <dbReference type="ChEBI" id="CHEBI:18420"/>
    </cofactor>
</comment>
<organism evidence="9 10">
    <name type="scientific">Paenibacillus shunpengii</name>
    <dbReference type="NCBI Taxonomy" id="2054424"/>
    <lineage>
        <taxon>Bacteria</taxon>
        <taxon>Bacillati</taxon>
        <taxon>Bacillota</taxon>
        <taxon>Bacilli</taxon>
        <taxon>Bacillales</taxon>
        <taxon>Paenibacillaceae</taxon>
        <taxon>Paenibacillus</taxon>
    </lineage>
</organism>
<evidence type="ECO:0000259" key="7">
    <source>
        <dbReference type="Pfam" id="PF01648"/>
    </source>
</evidence>
<dbReference type="RefSeq" id="WP_083655858.1">
    <property type="nucleotide sequence ID" value="NZ_JBHUMJ010000002.1"/>
</dbReference>
<name>A0ABW5SQE6_9BACL</name>
<dbReference type="InterPro" id="IPR004568">
    <property type="entry name" value="Ppantetheine-prot_Trfase_dom"/>
</dbReference>
<dbReference type="GO" id="GO:0016740">
    <property type="term" value="F:transferase activity"/>
    <property type="evidence" value="ECO:0007669"/>
    <property type="project" value="UniProtKB-KW"/>
</dbReference>
<evidence type="ECO:0000313" key="9">
    <source>
        <dbReference type="EMBL" id="MFD2701429.1"/>
    </source>
</evidence>
<comment type="similarity">
    <text evidence="2">Belongs to the P-Pant transferase superfamily. Gsp/Sfp/HetI/AcpT family.</text>
</comment>
<evidence type="ECO:0000256" key="2">
    <source>
        <dbReference type="ARBA" id="ARBA00010990"/>
    </source>
</evidence>
<comment type="caution">
    <text evidence="9">The sequence shown here is derived from an EMBL/GenBank/DDBJ whole genome shotgun (WGS) entry which is preliminary data.</text>
</comment>
<dbReference type="Pfam" id="PF22624">
    <property type="entry name" value="AASDHPPT_N"/>
    <property type="match status" value="1"/>
</dbReference>
<evidence type="ECO:0000256" key="1">
    <source>
        <dbReference type="ARBA" id="ARBA00001946"/>
    </source>
</evidence>
<dbReference type="EMBL" id="JBHUMJ010000002">
    <property type="protein sequence ID" value="MFD2701429.1"/>
    <property type="molecule type" value="Genomic_DNA"/>
</dbReference>
<dbReference type="Gene3D" id="3.90.470.20">
    <property type="entry name" value="4'-phosphopantetheinyl transferase domain"/>
    <property type="match status" value="2"/>
</dbReference>
<keyword evidence="10" id="KW-1185">Reference proteome</keyword>
<feature type="domain" description="4'-phosphopantetheinyl transferase" evidence="7">
    <location>
        <begin position="104"/>
        <end position="208"/>
    </location>
</feature>
<dbReference type="SUPFAM" id="SSF56214">
    <property type="entry name" value="4'-phosphopantetheinyl transferase"/>
    <property type="match status" value="2"/>
</dbReference>
<dbReference type="InterPro" id="IPR050559">
    <property type="entry name" value="P-Pant_transferase_sf"/>
</dbReference>
<dbReference type="InterPro" id="IPR037143">
    <property type="entry name" value="4-PPantetheinyl_Trfase_dom_sf"/>
</dbReference>
<sequence length="237" mass="27160">MDILGVKLHTAMEQPIDLNEIVGALPCEQQKKIRRFRRYADQLRSLCGELLIQSYAVEHWNLSPNQLDRQINRFGKPEFVHYPTHHYNISHSGAWVVAAFDRHPVGIDIEEINDVDLTLADRFFTRNEAELVHNQVNLEQKHIFYSLWTLKESYVKAKGAGLSIPLDSFEFDITHQGEITFSSSNEGNEEAWSFRSYAIDPDYSLAVCSRSGHVPESIDFMTLDQLLAGHSILRSKS</sequence>
<evidence type="ECO:0000256" key="3">
    <source>
        <dbReference type="ARBA" id="ARBA00022679"/>
    </source>
</evidence>
<dbReference type="PANTHER" id="PTHR12215">
    <property type="entry name" value="PHOSPHOPANTETHEINE TRANSFERASE"/>
    <property type="match status" value="1"/>
</dbReference>
<keyword evidence="6" id="KW-0045">Antibiotic biosynthesis</keyword>
<reference evidence="10" key="1">
    <citation type="journal article" date="2019" name="Int. J. Syst. Evol. Microbiol.">
        <title>The Global Catalogue of Microorganisms (GCM) 10K type strain sequencing project: providing services to taxonomists for standard genome sequencing and annotation.</title>
        <authorList>
            <consortium name="The Broad Institute Genomics Platform"/>
            <consortium name="The Broad Institute Genome Sequencing Center for Infectious Disease"/>
            <person name="Wu L."/>
            <person name="Ma J."/>
        </authorList>
    </citation>
    <scope>NUCLEOTIDE SEQUENCE [LARGE SCALE GENOMIC DNA]</scope>
    <source>
        <strain evidence="10">KCTC 33849</strain>
    </source>
</reference>
<dbReference type="PANTHER" id="PTHR12215:SF10">
    <property type="entry name" value="L-AMINOADIPATE-SEMIALDEHYDE DEHYDROGENASE-PHOSPHOPANTETHEINYL TRANSFERASE"/>
    <property type="match status" value="1"/>
</dbReference>
<keyword evidence="4" id="KW-0479">Metal-binding</keyword>
<dbReference type="InterPro" id="IPR008278">
    <property type="entry name" value="4-PPantetheinyl_Trfase_dom"/>
</dbReference>
<dbReference type="NCBIfam" id="TIGR00556">
    <property type="entry name" value="pantethn_trn"/>
    <property type="match status" value="1"/>
</dbReference>
<keyword evidence="3 9" id="KW-0808">Transferase</keyword>
<feature type="domain" description="4'-phosphopantetheinyl transferase N-terminal" evidence="8">
    <location>
        <begin position="18"/>
        <end position="99"/>
    </location>
</feature>
<protein>
    <submittedName>
        <fullName evidence="9">4'-phosphopantetheinyl transferase family protein</fullName>
    </submittedName>
</protein>
<proteinExistence type="inferred from homology"/>
<dbReference type="Proteomes" id="UP001597540">
    <property type="component" value="Unassembled WGS sequence"/>
</dbReference>
<gene>
    <name evidence="9" type="ORF">ACFSVM_13200</name>
</gene>
<evidence type="ECO:0000313" key="10">
    <source>
        <dbReference type="Proteomes" id="UP001597540"/>
    </source>
</evidence>
<accession>A0ABW5SQE6</accession>
<evidence type="ECO:0000256" key="4">
    <source>
        <dbReference type="ARBA" id="ARBA00022723"/>
    </source>
</evidence>
<dbReference type="InterPro" id="IPR055066">
    <property type="entry name" value="AASDHPPT_N"/>
</dbReference>
<evidence type="ECO:0000256" key="6">
    <source>
        <dbReference type="ARBA" id="ARBA00023194"/>
    </source>
</evidence>
<evidence type="ECO:0000256" key="5">
    <source>
        <dbReference type="ARBA" id="ARBA00022842"/>
    </source>
</evidence>
<dbReference type="Pfam" id="PF01648">
    <property type="entry name" value="ACPS"/>
    <property type="match status" value="1"/>
</dbReference>
<keyword evidence="5" id="KW-0460">Magnesium</keyword>